<evidence type="ECO:0000256" key="1">
    <source>
        <dbReference type="SAM" id="MobiDB-lite"/>
    </source>
</evidence>
<keyword evidence="2" id="KW-1133">Transmembrane helix</keyword>
<accession>A0ABR9Z984</accession>
<feature type="region of interest" description="Disordered" evidence="1">
    <location>
        <begin position="28"/>
        <end position="51"/>
    </location>
</feature>
<keyword evidence="2" id="KW-0812">Transmembrane</keyword>
<evidence type="ECO:0000256" key="2">
    <source>
        <dbReference type="SAM" id="Phobius"/>
    </source>
</evidence>
<feature type="compositionally biased region" description="Basic and acidic residues" evidence="1">
    <location>
        <begin position="40"/>
        <end position="51"/>
    </location>
</feature>
<sequence>MNAENQVVILALVVIVPVVIFWAFNKKPDDTQSDSVKMSKPRDKSPRKKREDFVSDYYLTGRFGKR</sequence>
<comment type="caution">
    <text evidence="3">The sequence shown here is derived from an EMBL/GenBank/DDBJ whole genome shotgun (WGS) entry which is preliminary data.</text>
</comment>
<dbReference type="RefSeq" id="WP_194664124.1">
    <property type="nucleotide sequence ID" value="NZ_RDPI01000033.1"/>
</dbReference>
<keyword evidence="2" id="KW-0472">Membrane</keyword>
<proteinExistence type="predicted"/>
<feature type="transmembrane region" description="Helical" evidence="2">
    <location>
        <begin position="6"/>
        <end position="24"/>
    </location>
</feature>
<name>A0ABR9Z984_VIBAN</name>
<gene>
    <name evidence="3" type="ORF">EAY46_18205</name>
</gene>
<protein>
    <submittedName>
        <fullName evidence="3">Uncharacterized protein</fullName>
    </submittedName>
</protein>
<evidence type="ECO:0000313" key="3">
    <source>
        <dbReference type="EMBL" id="MBF4375002.1"/>
    </source>
</evidence>
<dbReference type="Proteomes" id="UP000726136">
    <property type="component" value="Unassembled WGS sequence"/>
</dbReference>
<reference evidence="3 4" key="1">
    <citation type="journal article" date="2021" name="PeerJ">
        <title>Analysis of 44 Vibrio anguillarum genomes reveals high genetic diversity.</title>
        <authorList>
            <person name="Hansen M.J."/>
            <person name="Dalsgaard I."/>
        </authorList>
    </citation>
    <scope>NUCLEOTIDE SEQUENCE [LARGE SCALE GENOMIC DNA]</scope>
    <source>
        <strain evidence="3 4">040915-1/1B</strain>
    </source>
</reference>
<organism evidence="3 4">
    <name type="scientific">Vibrio anguillarum</name>
    <name type="common">Listonella anguillarum</name>
    <dbReference type="NCBI Taxonomy" id="55601"/>
    <lineage>
        <taxon>Bacteria</taxon>
        <taxon>Pseudomonadati</taxon>
        <taxon>Pseudomonadota</taxon>
        <taxon>Gammaproteobacteria</taxon>
        <taxon>Vibrionales</taxon>
        <taxon>Vibrionaceae</taxon>
        <taxon>Vibrio</taxon>
    </lineage>
</organism>
<evidence type="ECO:0000313" key="4">
    <source>
        <dbReference type="Proteomes" id="UP000726136"/>
    </source>
</evidence>
<keyword evidence="4" id="KW-1185">Reference proteome</keyword>
<dbReference type="EMBL" id="RDPI01000033">
    <property type="protein sequence ID" value="MBF4375002.1"/>
    <property type="molecule type" value="Genomic_DNA"/>
</dbReference>